<comment type="subcellular location">
    <subcellularLocation>
        <location evidence="1">Endoplasmic reticulum membrane</location>
    </subcellularLocation>
</comment>
<dbReference type="InterPro" id="IPR039698">
    <property type="entry name" value="Dfg10/SRD5A3"/>
</dbReference>
<feature type="region of interest" description="Disordered" evidence="2">
    <location>
        <begin position="127"/>
        <end position="154"/>
    </location>
</feature>
<keyword evidence="1" id="KW-0521">NADP</keyword>
<feature type="transmembrane region" description="Helical" evidence="1">
    <location>
        <begin position="295"/>
        <end position="316"/>
    </location>
</feature>
<feature type="compositionally biased region" description="Low complexity" evidence="2">
    <location>
        <begin position="129"/>
        <end position="139"/>
    </location>
</feature>
<sequence length="321" mass="34787">MVARMCMANSWPVWEAKTLPRYRQTRGETRSPELSSYAPAILWVSAKKSRDDQQFNSRQSAANMSQPSFAWPTVADALESFAGSTSPAQCCQAAFVLAACAVLGLALMPPQARALLMDYGARSARQEGNADADADAGAGIPQTGAGPDEDDGGNLPPRASLWLRSVATLTAWGQVPHAWFGSFYLVSLAGSTFWLAQYLAGGAVMRFFMQWQSTARAPSMTLTQAAISWTMVVLQAGRRFYEHTVLARPSTSTMWVAHWLLGIFFYTGLSMAAWIDASEAMLHHPLPPGTADPHVPVAKVVCGCVGFLLGWIEYAIQQDTS</sequence>
<comment type="pathway">
    <text evidence="1">Protein modification; protein glycosylation.</text>
</comment>
<reference evidence="3" key="1">
    <citation type="journal article" date="2023" name="Mol. Plant Microbe Interact.">
        <title>Elucidating the Obligate Nature and Biological Capacity of an Invasive Fungal Corn Pathogen.</title>
        <authorList>
            <person name="MacCready J.S."/>
            <person name="Roggenkamp E.M."/>
            <person name="Gdanetz K."/>
            <person name="Chilvers M.I."/>
        </authorList>
    </citation>
    <scope>NUCLEOTIDE SEQUENCE</scope>
    <source>
        <strain evidence="3">PM02</strain>
    </source>
</reference>
<dbReference type="GO" id="GO:0005789">
    <property type="term" value="C:endoplasmic reticulum membrane"/>
    <property type="evidence" value="ECO:0007669"/>
    <property type="project" value="UniProtKB-SubCell"/>
</dbReference>
<protein>
    <recommendedName>
        <fullName evidence="1">Polyprenal reductase</fullName>
        <ecNumber evidence="1">1.3.1.94</ecNumber>
    </recommendedName>
</protein>
<comment type="catalytic activity">
    <reaction evidence="1">
        <text>a di-trans,poly-cis-dolichal + NADP(+) = a di-trans,poly-cis-polyprenal + NADPH + H(+)</text>
        <dbReference type="Rhea" id="RHEA:80727"/>
        <dbReference type="Rhea" id="RHEA-COMP:19536"/>
        <dbReference type="Rhea" id="RHEA-COMP:19537"/>
        <dbReference type="ChEBI" id="CHEBI:15378"/>
        <dbReference type="ChEBI" id="CHEBI:57783"/>
        <dbReference type="ChEBI" id="CHEBI:58349"/>
        <dbReference type="ChEBI" id="CHEBI:231623"/>
        <dbReference type="ChEBI" id="CHEBI:231637"/>
        <dbReference type="EC" id="1.3.1.94"/>
    </reaction>
    <physiologicalReaction direction="right-to-left" evidence="1">
        <dbReference type="Rhea" id="RHEA:80729"/>
    </physiologicalReaction>
</comment>
<dbReference type="EC" id="1.3.1.94" evidence="1"/>
<evidence type="ECO:0000313" key="4">
    <source>
        <dbReference type="Proteomes" id="UP001217918"/>
    </source>
</evidence>
<dbReference type="AlphaFoldDB" id="A0AAD9I4F6"/>
<name>A0AAD9I4F6_9PEZI</name>
<evidence type="ECO:0000256" key="1">
    <source>
        <dbReference type="RuleBase" id="RU367081"/>
    </source>
</evidence>
<keyword evidence="4" id="KW-1185">Reference proteome</keyword>
<keyword evidence="1" id="KW-0472">Membrane</keyword>
<keyword evidence="1" id="KW-0812">Transmembrane</keyword>
<feature type="transmembrane region" description="Helical" evidence="1">
    <location>
        <begin position="215"/>
        <end position="234"/>
    </location>
</feature>
<evidence type="ECO:0000313" key="3">
    <source>
        <dbReference type="EMBL" id="KAK2070310.1"/>
    </source>
</evidence>
<dbReference type="GO" id="GO:0102389">
    <property type="term" value="F:polyprenol reductase activity"/>
    <property type="evidence" value="ECO:0007669"/>
    <property type="project" value="UniProtKB-UniRule"/>
</dbReference>
<dbReference type="PANTHER" id="PTHR14624">
    <property type="entry name" value="DFG10 PROTEIN"/>
    <property type="match status" value="1"/>
</dbReference>
<dbReference type="Proteomes" id="UP001217918">
    <property type="component" value="Unassembled WGS sequence"/>
</dbReference>
<keyword evidence="1" id="KW-0256">Endoplasmic reticulum</keyword>
<keyword evidence="1" id="KW-0560">Oxidoreductase</keyword>
<accession>A0AAD9I4F6</accession>
<dbReference type="GO" id="GO:0006488">
    <property type="term" value="P:dolichol-linked oligosaccharide biosynthetic process"/>
    <property type="evidence" value="ECO:0007669"/>
    <property type="project" value="UniProtKB-UniRule"/>
</dbReference>
<comment type="function">
    <text evidence="1">Plays a key role in early steps of protein N-linked glycosylation by being involved in the conversion of polyprenol into dolichol. Acts as a polyprenal reductase that mediates the reduction of polyprenal into dolichal in a NADP-dependent mechanism. Dolichols are required for the synthesis of dolichol-linked monosaccharides and the oligosaccharide precursor used for N-glycosylation.</text>
</comment>
<comment type="caution">
    <text evidence="3">The sequence shown here is derived from an EMBL/GenBank/DDBJ whole genome shotgun (WGS) entry which is preliminary data.</text>
</comment>
<dbReference type="GO" id="GO:0016095">
    <property type="term" value="P:polyprenol catabolic process"/>
    <property type="evidence" value="ECO:0007669"/>
    <property type="project" value="UniProtKB-UniRule"/>
</dbReference>
<keyword evidence="1" id="KW-1133">Transmembrane helix</keyword>
<evidence type="ECO:0000256" key="2">
    <source>
        <dbReference type="SAM" id="MobiDB-lite"/>
    </source>
</evidence>
<dbReference type="GO" id="GO:0160198">
    <property type="term" value="F:polyprenal reductase activity"/>
    <property type="evidence" value="ECO:0007669"/>
    <property type="project" value="UniProtKB-EC"/>
</dbReference>
<feature type="transmembrane region" description="Helical" evidence="1">
    <location>
        <begin position="255"/>
        <end position="275"/>
    </location>
</feature>
<comment type="similarity">
    <text evidence="1">Belongs to the steroid 5-alpha reductase family. Polyprenal reductase subfamily.</text>
</comment>
<dbReference type="GO" id="GO:0003865">
    <property type="term" value="F:3-oxo-5-alpha-steroid 4-dehydrogenase activity"/>
    <property type="evidence" value="ECO:0007669"/>
    <property type="project" value="TreeGrafter"/>
</dbReference>
<proteinExistence type="inferred from homology"/>
<gene>
    <name evidence="3" type="ORF">P8C59_004814</name>
</gene>
<organism evidence="3 4">
    <name type="scientific">Phyllachora maydis</name>
    <dbReference type="NCBI Taxonomy" id="1825666"/>
    <lineage>
        <taxon>Eukaryota</taxon>
        <taxon>Fungi</taxon>
        <taxon>Dikarya</taxon>
        <taxon>Ascomycota</taxon>
        <taxon>Pezizomycotina</taxon>
        <taxon>Sordariomycetes</taxon>
        <taxon>Sordariomycetidae</taxon>
        <taxon>Phyllachorales</taxon>
        <taxon>Phyllachoraceae</taxon>
        <taxon>Phyllachora</taxon>
    </lineage>
</organism>
<feature type="transmembrane region" description="Helical" evidence="1">
    <location>
        <begin position="183"/>
        <end position="209"/>
    </location>
</feature>
<dbReference type="EMBL" id="JAQQPM010000003">
    <property type="protein sequence ID" value="KAK2070310.1"/>
    <property type="molecule type" value="Genomic_DNA"/>
</dbReference>
<dbReference type="PANTHER" id="PTHR14624:SF0">
    <property type="entry name" value="POLYPRENOL REDUCTASE"/>
    <property type="match status" value="1"/>
</dbReference>